<dbReference type="AlphaFoldDB" id="A0A411MBX3"/>
<dbReference type="InterPro" id="IPR021719">
    <property type="entry name" value="Prot_inh_I78"/>
</dbReference>
<dbReference type="Proteomes" id="UP000291130">
    <property type="component" value="Chromosome"/>
</dbReference>
<dbReference type="EMBL" id="CP035952">
    <property type="protein sequence ID" value="QBF24295.1"/>
    <property type="molecule type" value="Genomic_DNA"/>
</dbReference>
<dbReference type="OrthoDB" id="6966003at2"/>
<evidence type="ECO:0008006" key="3">
    <source>
        <dbReference type="Google" id="ProtNLM"/>
    </source>
</evidence>
<protein>
    <recommendedName>
        <fullName evidence="3">Peptidase inhibitor I78 family protein</fullName>
    </recommendedName>
</protein>
<organism evidence="1 2">
    <name type="scientific">Pseudomonas tructae</name>
    <dbReference type="NCBI Taxonomy" id="2518644"/>
    <lineage>
        <taxon>Bacteria</taxon>
        <taxon>Pseudomonadati</taxon>
        <taxon>Pseudomonadota</taxon>
        <taxon>Gammaproteobacteria</taxon>
        <taxon>Pseudomonadales</taxon>
        <taxon>Pseudomonadaceae</taxon>
        <taxon>Pseudomonas</taxon>
    </lineage>
</organism>
<reference evidence="1 2" key="1">
    <citation type="submission" date="2019-02" db="EMBL/GenBank/DDBJ databases">
        <title>Complete genome sequence of Pseudomonas sp. SNU WT1 isolated from rainbow trout.</title>
        <authorList>
            <person name="Oh W.T."/>
            <person name="Park S.C."/>
        </authorList>
    </citation>
    <scope>NUCLEOTIDE SEQUENCE [LARGE SCALE GENOMIC DNA]</scope>
    <source>
        <strain evidence="1 2">SNU WT1</strain>
    </source>
</reference>
<sequence>MTNEEVLQQINHLVGTHYVPSAKAYISELTGRARVVGAGEFSTREYDPSRIHVIANDNGIIQSFHFS</sequence>
<accession>A0A411MBX3</accession>
<dbReference type="Pfam" id="PF11720">
    <property type="entry name" value="Inhibitor_I78"/>
    <property type="match status" value="1"/>
</dbReference>
<keyword evidence="2" id="KW-1185">Reference proteome</keyword>
<dbReference type="RefSeq" id="WP_130262022.1">
    <property type="nucleotide sequence ID" value="NZ_CP035952.1"/>
</dbReference>
<gene>
    <name evidence="1" type="ORF">EXN22_00860</name>
</gene>
<proteinExistence type="predicted"/>
<name>A0A411MBX3_9PSED</name>
<evidence type="ECO:0000313" key="1">
    <source>
        <dbReference type="EMBL" id="QBF24295.1"/>
    </source>
</evidence>
<dbReference type="Gene3D" id="3.30.10.10">
    <property type="entry name" value="Trypsin Inhibitor V, subunit A"/>
    <property type="match status" value="1"/>
</dbReference>
<evidence type="ECO:0000313" key="2">
    <source>
        <dbReference type="Proteomes" id="UP000291130"/>
    </source>
</evidence>
<dbReference type="KEGG" id="ptk:EXN22_00860"/>